<dbReference type="OrthoDB" id="9772295at2"/>
<sequence length="436" mass="46662">MNPAGHIAALRFGLGPRPEAPPPEDPRGWLLAQLEAPPDPAIPPPDWETEPTVSDALAISVLDQRSPVPPGERQRRGLLFTAELRAYLGRLIATPTPFRERLVAFWTNHLAVSGRDGSTAALVGDYVRRAIRPHVTAPFATLLKAAIRHPAMLVYLNQDSSVGPDSAFGRRTGRGLNENLAREVLELHTLTPAAGYSQADVTAFAALLTGLAVERNAEPRGTEFRAGSHQPGEKTVLGRAFPPGEASIDAALDWLASHPATHRHLARKLARHFVADDPPPAVVDRLAGVLRDTGGDLGAVSRALVALPEAWAPPLSKFRAPNELVVAALRALGGDAGLSEFALGSATALGQLIWSPAAPNGWPDEAAAWIHPEGMLLRLDRLHALAGRFARRDAREALDLALGPLASDRTREAVLRAGSNREALTLLLGSPEFQRR</sequence>
<accession>A0A502GFT3</accession>
<dbReference type="Proteomes" id="UP000317078">
    <property type="component" value="Unassembled WGS sequence"/>
</dbReference>
<dbReference type="Pfam" id="PF08811">
    <property type="entry name" value="DUF1800"/>
    <property type="match status" value="1"/>
</dbReference>
<evidence type="ECO:0000313" key="2">
    <source>
        <dbReference type="Proteomes" id="UP000317078"/>
    </source>
</evidence>
<proteinExistence type="predicted"/>
<protein>
    <submittedName>
        <fullName evidence="1">DUF1800 domain-containing protein</fullName>
    </submittedName>
</protein>
<dbReference type="EMBL" id="RCZP01000003">
    <property type="protein sequence ID" value="TPG59563.1"/>
    <property type="molecule type" value="Genomic_DNA"/>
</dbReference>
<dbReference type="RefSeq" id="WP_140881656.1">
    <property type="nucleotide sequence ID" value="NZ_RCZP01000003.1"/>
</dbReference>
<reference evidence="1 2" key="1">
    <citation type="journal article" date="2019" name="Environ. Microbiol.">
        <title>Species interactions and distinct microbial communities in high Arctic permafrost affected cryosols are associated with the CH4 and CO2 gas fluxes.</title>
        <authorList>
            <person name="Altshuler I."/>
            <person name="Hamel J."/>
            <person name="Turney S."/>
            <person name="Magnuson E."/>
            <person name="Levesque R."/>
            <person name="Greer C."/>
            <person name="Whyte L.G."/>
        </authorList>
    </citation>
    <scope>NUCLEOTIDE SEQUENCE [LARGE SCALE GENOMIC DNA]</scope>
    <source>
        <strain evidence="1 2">S9.3B</strain>
    </source>
</reference>
<keyword evidence="2" id="KW-1185">Reference proteome</keyword>
<dbReference type="InterPro" id="IPR014917">
    <property type="entry name" value="DUF1800"/>
</dbReference>
<organism evidence="1 2">
    <name type="scientific">Muricoccus nepalensis</name>
    <dbReference type="NCBI Taxonomy" id="1854500"/>
    <lineage>
        <taxon>Bacteria</taxon>
        <taxon>Pseudomonadati</taxon>
        <taxon>Pseudomonadota</taxon>
        <taxon>Alphaproteobacteria</taxon>
        <taxon>Acetobacterales</taxon>
        <taxon>Roseomonadaceae</taxon>
        <taxon>Muricoccus</taxon>
    </lineage>
</organism>
<comment type="caution">
    <text evidence="1">The sequence shown here is derived from an EMBL/GenBank/DDBJ whole genome shotgun (WGS) entry which is preliminary data.</text>
</comment>
<name>A0A502GFT3_9PROT</name>
<gene>
    <name evidence="1" type="ORF">EAH89_04795</name>
</gene>
<dbReference type="AlphaFoldDB" id="A0A502GFT3"/>
<evidence type="ECO:0000313" key="1">
    <source>
        <dbReference type="EMBL" id="TPG59563.1"/>
    </source>
</evidence>